<proteinExistence type="predicted"/>
<evidence type="ECO:0000313" key="2">
    <source>
        <dbReference type="Proteomes" id="UP000887116"/>
    </source>
</evidence>
<gene>
    <name evidence="1" type="ORF">TNCT_74581</name>
</gene>
<evidence type="ECO:0000313" key="1">
    <source>
        <dbReference type="EMBL" id="GFQ85204.1"/>
    </source>
</evidence>
<dbReference type="OrthoDB" id="10276116at2759"/>
<dbReference type="Proteomes" id="UP000887116">
    <property type="component" value="Unassembled WGS sequence"/>
</dbReference>
<name>A0A8X6KU51_TRICU</name>
<reference evidence="1" key="1">
    <citation type="submission" date="2020-07" db="EMBL/GenBank/DDBJ databases">
        <title>Multicomponent nature underlies the extraordinary mechanical properties of spider dragline silk.</title>
        <authorList>
            <person name="Kono N."/>
            <person name="Nakamura H."/>
            <person name="Mori M."/>
            <person name="Yoshida Y."/>
            <person name="Ohtoshi R."/>
            <person name="Malay A.D."/>
            <person name="Moran D.A.P."/>
            <person name="Tomita M."/>
            <person name="Numata K."/>
            <person name="Arakawa K."/>
        </authorList>
    </citation>
    <scope>NUCLEOTIDE SEQUENCE</scope>
</reference>
<organism evidence="1 2">
    <name type="scientific">Trichonephila clavata</name>
    <name type="common">Joro spider</name>
    <name type="synonym">Nephila clavata</name>
    <dbReference type="NCBI Taxonomy" id="2740835"/>
    <lineage>
        <taxon>Eukaryota</taxon>
        <taxon>Metazoa</taxon>
        <taxon>Ecdysozoa</taxon>
        <taxon>Arthropoda</taxon>
        <taxon>Chelicerata</taxon>
        <taxon>Arachnida</taxon>
        <taxon>Araneae</taxon>
        <taxon>Araneomorphae</taxon>
        <taxon>Entelegynae</taxon>
        <taxon>Araneoidea</taxon>
        <taxon>Nephilidae</taxon>
        <taxon>Trichonephila</taxon>
    </lineage>
</organism>
<dbReference type="EMBL" id="BMAO01032855">
    <property type="protein sequence ID" value="GFQ85204.1"/>
    <property type="molecule type" value="Genomic_DNA"/>
</dbReference>
<accession>A0A8X6KU51</accession>
<sequence length="81" mass="9615">MAAAPIFYSSQGHLGSKIQDYLMSQERKRSWTEIGRDSIEIRYKPSFLADIIFDGYRLFSSKENRKYVFRVVSTWNDVTRR</sequence>
<comment type="caution">
    <text evidence="1">The sequence shown here is derived from an EMBL/GenBank/DDBJ whole genome shotgun (WGS) entry which is preliminary data.</text>
</comment>
<protein>
    <submittedName>
        <fullName evidence="1">Uncharacterized protein</fullName>
    </submittedName>
</protein>
<dbReference type="AlphaFoldDB" id="A0A8X6KU51"/>
<keyword evidence="2" id="KW-1185">Reference proteome</keyword>